<dbReference type="Proteomes" id="UP000184038">
    <property type="component" value="Unassembled WGS sequence"/>
</dbReference>
<organism evidence="1 2">
    <name type="scientific">Anaerosporobacter mobilis DSM 15930</name>
    <dbReference type="NCBI Taxonomy" id="1120996"/>
    <lineage>
        <taxon>Bacteria</taxon>
        <taxon>Bacillati</taxon>
        <taxon>Bacillota</taxon>
        <taxon>Clostridia</taxon>
        <taxon>Lachnospirales</taxon>
        <taxon>Lachnospiraceae</taxon>
        <taxon>Anaerosporobacter</taxon>
    </lineage>
</organism>
<keyword evidence="2" id="KW-1185">Reference proteome</keyword>
<dbReference type="PROSITE" id="PS51257">
    <property type="entry name" value="PROKAR_LIPOPROTEIN"/>
    <property type="match status" value="1"/>
</dbReference>
<gene>
    <name evidence="1" type="ORF">SAMN02746066_00968</name>
</gene>
<accession>A0A1M7GC29</accession>
<name>A0A1M7GC29_9FIRM</name>
<sequence length="223" mass="25168">MSKKPFILSCMVVLLILTFGGCGKQNKQYGYIPMFDKLTWGMSLQEVVNTLQLTTQNAKIIEPKENSAYTIVRLSDAYEAYGMKGIVNLLITDGELNTQDEHSYPVNALSAVVLQYDDFDADTLKANMEKELGKPKSDKTENSGEVITWKSKDRISSLSKSEQKKLYAYCEELEARGNKNLSPKEKSAINKITLTITKDGKKAVITYYGDWAVYINYSRNLQK</sequence>
<reference evidence="1 2" key="1">
    <citation type="submission" date="2016-11" db="EMBL/GenBank/DDBJ databases">
        <authorList>
            <person name="Jaros S."/>
            <person name="Januszkiewicz K."/>
            <person name="Wedrychowicz H."/>
        </authorList>
    </citation>
    <scope>NUCLEOTIDE SEQUENCE [LARGE SCALE GENOMIC DNA]</scope>
    <source>
        <strain evidence="1 2">DSM 15930</strain>
    </source>
</reference>
<dbReference type="AlphaFoldDB" id="A0A1M7GC29"/>
<protein>
    <submittedName>
        <fullName evidence="1">Uncharacterized protein</fullName>
    </submittedName>
</protein>
<dbReference type="OrthoDB" id="9801912at2"/>
<proteinExistence type="predicted"/>
<evidence type="ECO:0000313" key="1">
    <source>
        <dbReference type="EMBL" id="SHM13658.1"/>
    </source>
</evidence>
<dbReference type="RefSeq" id="WP_073283691.1">
    <property type="nucleotide sequence ID" value="NZ_FRCP01000006.1"/>
</dbReference>
<dbReference type="EMBL" id="FRCP01000006">
    <property type="protein sequence ID" value="SHM13658.1"/>
    <property type="molecule type" value="Genomic_DNA"/>
</dbReference>
<evidence type="ECO:0000313" key="2">
    <source>
        <dbReference type="Proteomes" id="UP000184038"/>
    </source>
</evidence>